<dbReference type="EMBL" id="BEXT01000001">
    <property type="protein sequence ID" value="GBC59238.1"/>
    <property type="molecule type" value="Genomic_DNA"/>
</dbReference>
<dbReference type="InterPro" id="IPR011250">
    <property type="entry name" value="OMP/PagP_B-barrel"/>
</dbReference>
<feature type="region of interest" description="Disordered" evidence="1">
    <location>
        <begin position="129"/>
        <end position="150"/>
    </location>
</feature>
<evidence type="ECO:0000256" key="1">
    <source>
        <dbReference type="SAM" id="MobiDB-lite"/>
    </source>
</evidence>
<dbReference type="InterPro" id="IPR018759">
    <property type="entry name" value="BBP2_2"/>
</dbReference>
<organism evidence="3 4">
    <name type="scientific">Desulfonema ishimotonii</name>
    <dbReference type="NCBI Taxonomy" id="45657"/>
    <lineage>
        <taxon>Bacteria</taxon>
        <taxon>Pseudomonadati</taxon>
        <taxon>Thermodesulfobacteriota</taxon>
        <taxon>Desulfobacteria</taxon>
        <taxon>Desulfobacterales</taxon>
        <taxon>Desulfococcaceae</taxon>
        <taxon>Desulfonema</taxon>
    </lineage>
</organism>
<dbReference type="AlphaFoldDB" id="A0A401FQH1"/>
<evidence type="ECO:0000313" key="3">
    <source>
        <dbReference type="EMBL" id="GBC59238.1"/>
    </source>
</evidence>
<feature type="compositionally biased region" description="Basic and acidic residues" evidence="1">
    <location>
        <begin position="141"/>
        <end position="150"/>
    </location>
</feature>
<comment type="caution">
    <text evidence="3">The sequence shown here is derived from an EMBL/GenBank/DDBJ whole genome shotgun (WGS) entry which is preliminary data.</text>
</comment>
<proteinExistence type="predicted"/>
<reference evidence="4" key="2">
    <citation type="submission" date="2019-01" db="EMBL/GenBank/DDBJ databases">
        <title>Genome sequence of Desulfonema ishimotonii strain Tokyo 01.</title>
        <authorList>
            <person name="Fukui M."/>
        </authorList>
    </citation>
    <scope>NUCLEOTIDE SEQUENCE [LARGE SCALE GENOMIC DNA]</scope>
    <source>
        <strain evidence="4">Tokyo 01</strain>
    </source>
</reference>
<keyword evidence="4" id="KW-1185">Reference proteome</keyword>
<feature type="compositionally biased region" description="Acidic residues" evidence="1">
    <location>
        <begin position="130"/>
        <end position="140"/>
    </location>
</feature>
<sequence>MSFPKCSARFTFVRVMPCVLVLMTVFGDASAAYRITLQPTLTVTEEYTDNLYLSEDAADYDRITVVSPGFELRGETRNSHVALSYHLGYSDYARFSENNAWRHNSLMTSEISLSSRTRLSFDNSLIVTEDPVEQEEDSEEAERTTEKETVRKERDRYLNNTAALGLTHQFNKSDSVSLQYVFDILNNEDPGVRNTKKHIPSLTLTCWPIPNRLETKTRVAYQRDDTDDATDDPGYSEERIDPSIDLTYWVIPRKFSLKAGLAYTRGVSYENADDAAGENTDKEDDNWYESIIPSVGMTYRFSPKWGFEADTSCTRAITWDQDDLSDPDDDFETWTGRLKLSHTFSKSLEGFVQYDQSQTDFEGEGGTESDDSDYTVCNPSVGLTMLLAENLPLTFGLGYVLRDIKDEGTEAAITVNGAVNRWQFSRYGFLSFKASSGYDESNLGAESLGFGFYYDMNLRISYIFSNHLSADVYGLYKRDKFTDNEDDDSQDEDSRDDTTTEVGAGITWQPLRWVYMRLGYSYREVNSTSDEDSYDVNRVTFDVSFTPQRPFRIW</sequence>
<name>A0A401FQH1_9BACT</name>
<evidence type="ECO:0000313" key="4">
    <source>
        <dbReference type="Proteomes" id="UP000288096"/>
    </source>
</evidence>
<feature type="signal peptide" evidence="2">
    <location>
        <begin position="1"/>
        <end position="31"/>
    </location>
</feature>
<keyword evidence="2" id="KW-0732">Signal</keyword>
<protein>
    <recommendedName>
        <fullName evidence="5">TIGR03016 family PEP-CTERM system-associated outer membrane protein</fullName>
    </recommendedName>
</protein>
<dbReference type="Proteomes" id="UP000288096">
    <property type="component" value="Unassembled WGS sequence"/>
</dbReference>
<accession>A0A401FQH1</accession>
<reference evidence="4" key="1">
    <citation type="submission" date="2017-11" db="EMBL/GenBank/DDBJ databases">
        <authorList>
            <person name="Watanabe M."/>
            <person name="Kojima H."/>
        </authorList>
    </citation>
    <scope>NUCLEOTIDE SEQUENCE [LARGE SCALE GENOMIC DNA]</scope>
    <source>
        <strain evidence="4">Tokyo 01</strain>
    </source>
</reference>
<evidence type="ECO:0008006" key="5">
    <source>
        <dbReference type="Google" id="ProtNLM"/>
    </source>
</evidence>
<dbReference type="Pfam" id="PF10082">
    <property type="entry name" value="BBP2_2"/>
    <property type="match status" value="1"/>
</dbReference>
<dbReference type="SUPFAM" id="SSF56925">
    <property type="entry name" value="OMPA-like"/>
    <property type="match status" value="1"/>
</dbReference>
<dbReference type="RefSeq" id="WP_166404748.1">
    <property type="nucleotide sequence ID" value="NZ_BEXT01000001.1"/>
</dbReference>
<feature type="chain" id="PRO_5019317437" description="TIGR03016 family PEP-CTERM system-associated outer membrane protein" evidence="2">
    <location>
        <begin position="32"/>
        <end position="554"/>
    </location>
</feature>
<gene>
    <name evidence="3" type="ORF">DENIS_0174</name>
</gene>
<evidence type="ECO:0000256" key="2">
    <source>
        <dbReference type="SAM" id="SignalP"/>
    </source>
</evidence>